<evidence type="ECO:0000256" key="1">
    <source>
        <dbReference type="ARBA" id="ARBA00004141"/>
    </source>
</evidence>
<dbReference type="Proteomes" id="UP000591941">
    <property type="component" value="Unassembled WGS sequence"/>
</dbReference>
<feature type="transmembrane region" description="Helical" evidence="6">
    <location>
        <begin position="76"/>
        <end position="98"/>
    </location>
</feature>
<evidence type="ECO:0000313" key="8">
    <source>
        <dbReference type="Proteomes" id="UP000591941"/>
    </source>
</evidence>
<keyword evidence="5 6" id="KW-0472">Membrane</keyword>
<comment type="subcellular location">
    <subcellularLocation>
        <location evidence="6">Cell membrane</location>
        <topology evidence="6">Multi-pass membrane protein</topology>
    </subcellularLocation>
    <subcellularLocation>
        <location evidence="1">Membrane</location>
        <topology evidence="1">Multi-pass membrane protein</topology>
    </subcellularLocation>
</comment>
<feature type="transmembrane region" description="Helical" evidence="6">
    <location>
        <begin position="163"/>
        <end position="181"/>
    </location>
</feature>
<organism evidence="7 8">
    <name type="scientific">Negativicoccus succinicivorans</name>
    <dbReference type="NCBI Taxonomy" id="620903"/>
    <lineage>
        <taxon>Bacteria</taxon>
        <taxon>Bacillati</taxon>
        <taxon>Bacillota</taxon>
        <taxon>Negativicutes</taxon>
        <taxon>Veillonellales</taxon>
        <taxon>Veillonellaceae</taxon>
        <taxon>Negativicoccus</taxon>
    </lineage>
</organism>
<dbReference type="AlphaFoldDB" id="A0A841R3P7"/>
<keyword evidence="6" id="KW-0808">Transferase</keyword>
<proteinExistence type="inferred from homology"/>
<protein>
    <recommendedName>
        <fullName evidence="6">Peptidoglycan glycosyltransferase RodA</fullName>
        <shortName evidence="6">PGT</shortName>
        <ecNumber evidence="6">2.4.99.28</ecNumber>
    </recommendedName>
    <alternativeName>
        <fullName evidence="6">Cell elongation protein RodA</fullName>
    </alternativeName>
    <alternativeName>
        <fullName evidence="6">Cell wall polymerase</fullName>
    </alternativeName>
    <alternativeName>
        <fullName evidence="6">Peptidoglycan polymerase</fullName>
        <shortName evidence="6">PG polymerase</shortName>
    </alternativeName>
</protein>
<keyword evidence="6" id="KW-1003">Cell membrane</keyword>
<keyword evidence="4 6" id="KW-1133">Transmembrane helix</keyword>
<keyword evidence="6" id="KW-0328">Glycosyltransferase</keyword>
<dbReference type="InterPro" id="IPR011923">
    <property type="entry name" value="RodA/MrdB"/>
</dbReference>
<keyword evidence="3 6" id="KW-0133">Cell shape</keyword>
<feature type="transmembrane region" description="Helical" evidence="6">
    <location>
        <begin position="140"/>
        <end position="157"/>
    </location>
</feature>
<keyword evidence="2 6" id="KW-0812">Transmembrane</keyword>
<feature type="transmembrane region" description="Helical" evidence="6">
    <location>
        <begin position="306"/>
        <end position="327"/>
    </location>
</feature>
<dbReference type="RefSeq" id="WP_159822737.1">
    <property type="nucleotide sequence ID" value="NZ_CABWNB010000002.1"/>
</dbReference>
<dbReference type="GO" id="GO:0051301">
    <property type="term" value="P:cell division"/>
    <property type="evidence" value="ECO:0007669"/>
    <property type="project" value="InterPro"/>
</dbReference>
<comment type="similarity">
    <text evidence="6">Belongs to the SEDS family. MrdB/RodA subfamily.</text>
</comment>
<evidence type="ECO:0000256" key="2">
    <source>
        <dbReference type="ARBA" id="ARBA00022692"/>
    </source>
</evidence>
<evidence type="ECO:0000256" key="3">
    <source>
        <dbReference type="ARBA" id="ARBA00022960"/>
    </source>
</evidence>
<dbReference type="HAMAP" id="MF_02079">
    <property type="entry name" value="PGT_RodA"/>
    <property type="match status" value="1"/>
</dbReference>
<feature type="transmembrane region" description="Helical" evidence="6">
    <location>
        <begin position="339"/>
        <end position="362"/>
    </location>
</feature>
<evidence type="ECO:0000256" key="4">
    <source>
        <dbReference type="ARBA" id="ARBA00022989"/>
    </source>
</evidence>
<comment type="catalytic activity">
    <reaction evidence="6">
        <text>[GlcNAc-(1-&gt;4)-Mur2Ac(oyl-L-Ala-gamma-D-Glu-L-Lys-D-Ala-D-Ala)](n)-di-trans,octa-cis-undecaprenyl diphosphate + beta-D-GlcNAc-(1-&gt;4)-Mur2Ac(oyl-L-Ala-gamma-D-Glu-L-Lys-D-Ala-D-Ala)-di-trans,octa-cis-undecaprenyl diphosphate = [GlcNAc-(1-&gt;4)-Mur2Ac(oyl-L-Ala-gamma-D-Glu-L-Lys-D-Ala-D-Ala)](n+1)-di-trans,octa-cis-undecaprenyl diphosphate + di-trans,octa-cis-undecaprenyl diphosphate + H(+)</text>
        <dbReference type="Rhea" id="RHEA:23708"/>
        <dbReference type="Rhea" id="RHEA-COMP:9602"/>
        <dbReference type="Rhea" id="RHEA-COMP:9603"/>
        <dbReference type="ChEBI" id="CHEBI:15378"/>
        <dbReference type="ChEBI" id="CHEBI:58405"/>
        <dbReference type="ChEBI" id="CHEBI:60033"/>
        <dbReference type="ChEBI" id="CHEBI:78435"/>
        <dbReference type="EC" id="2.4.99.28"/>
    </reaction>
</comment>
<dbReference type="GO" id="GO:0032153">
    <property type="term" value="C:cell division site"/>
    <property type="evidence" value="ECO:0007669"/>
    <property type="project" value="TreeGrafter"/>
</dbReference>
<dbReference type="EMBL" id="JACHHI010000003">
    <property type="protein sequence ID" value="MBB6477777.1"/>
    <property type="molecule type" value="Genomic_DNA"/>
</dbReference>
<reference evidence="7 8" key="1">
    <citation type="submission" date="2020-08" db="EMBL/GenBank/DDBJ databases">
        <title>Genomic Encyclopedia of Type Strains, Phase IV (KMG-IV): sequencing the most valuable type-strain genomes for metagenomic binning, comparative biology and taxonomic classification.</title>
        <authorList>
            <person name="Goeker M."/>
        </authorList>
    </citation>
    <scope>NUCLEOTIDE SEQUENCE [LARGE SCALE GENOMIC DNA]</scope>
    <source>
        <strain evidence="7 8">DSM 21255</strain>
    </source>
</reference>
<dbReference type="PANTHER" id="PTHR30474:SF1">
    <property type="entry name" value="PEPTIDOGLYCAN GLYCOSYLTRANSFERASE MRDB"/>
    <property type="match status" value="1"/>
</dbReference>
<comment type="caution">
    <text evidence="7">The sequence shown here is derived from an EMBL/GenBank/DDBJ whole genome shotgun (WGS) entry which is preliminary data.</text>
</comment>
<sequence>MGIERWWRSTDRALVLVTLALTLLGLLFIGSASHINQAGLHVSDYLAKQAAFLVADIAIFVYLLRFDYRKLYRYAPALYGANLIVLIAVMVVGTSALGAQRWITIGPISIQPSEFAKIIYIVCLARFLCRPSLDLKKWSGLFYTALFLLPPFALVLLQPDLGTSLVFGAITLGGLYIAGVRMDYIRKVCLAGLAVLPLAWFFLLKEYQKNRILVLFDPERDPFNTGYHVIQSKIAIGSGGLIGKGLFAGTQSQLNFLPENHTDFIFAVVGEETGLVGALLLLLLYFVLLYRGIWIASTAADRFGRYIATGIVAMWLFQIFINVGMTIGIMPVTGIPLPFLSYGVSSLTLNLCSVALLLNIYLRRKTVLFDASA</sequence>
<feature type="transmembrane region" description="Helical" evidence="6">
    <location>
        <begin position="110"/>
        <end position="128"/>
    </location>
</feature>
<keyword evidence="6" id="KW-0573">Peptidoglycan synthesis</keyword>
<dbReference type="PANTHER" id="PTHR30474">
    <property type="entry name" value="CELL CYCLE PROTEIN"/>
    <property type="match status" value="1"/>
</dbReference>
<dbReference type="GeneID" id="93486088"/>
<comment type="pathway">
    <text evidence="6">Cell wall biogenesis; peptidoglycan biosynthesis.</text>
</comment>
<evidence type="ECO:0000256" key="5">
    <source>
        <dbReference type="ARBA" id="ARBA00023136"/>
    </source>
</evidence>
<dbReference type="GO" id="GO:0015648">
    <property type="term" value="F:lipid-linked peptidoglycan transporter activity"/>
    <property type="evidence" value="ECO:0007669"/>
    <property type="project" value="TreeGrafter"/>
</dbReference>
<dbReference type="Pfam" id="PF01098">
    <property type="entry name" value="FTSW_RODA_SPOVE"/>
    <property type="match status" value="1"/>
</dbReference>
<comment type="function">
    <text evidence="6">Peptidoglycan polymerase that is essential for cell wall elongation.</text>
</comment>
<keyword evidence="6" id="KW-0961">Cell wall biogenesis/degradation</keyword>
<accession>A0A841R3P7</accession>
<evidence type="ECO:0000256" key="6">
    <source>
        <dbReference type="HAMAP-Rule" id="MF_02079"/>
    </source>
</evidence>
<dbReference type="EC" id="2.4.99.28" evidence="6"/>
<name>A0A841R3P7_9FIRM</name>
<dbReference type="GO" id="GO:0009252">
    <property type="term" value="P:peptidoglycan biosynthetic process"/>
    <property type="evidence" value="ECO:0007669"/>
    <property type="project" value="UniProtKB-UniRule"/>
</dbReference>
<dbReference type="GO" id="GO:0008360">
    <property type="term" value="P:regulation of cell shape"/>
    <property type="evidence" value="ECO:0007669"/>
    <property type="project" value="UniProtKB-KW"/>
</dbReference>
<dbReference type="UniPathway" id="UPA00219"/>
<dbReference type="GO" id="GO:0071555">
    <property type="term" value="P:cell wall organization"/>
    <property type="evidence" value="ECO:0007669"/>
    <property type="project" value="UniProtKB-KW"/>
</dbReference>
<feature type="transmembrane region" description="Helical" evidence="6">
    <location>
        <begin position="274"/>
        <end position="294"/>
    </location>
</feature>
<dbReference type="OrthoDB" id="9812661at2"/>
<dbReference type="GO" id="GO:0005886">
    <property type="term" value="C:plasma membrane"/>
    <property type="evidence" value="ECO:0007669"/>
    <property type="project" value="UniProtKB-SubCell"/>
</dbReference>
<keyword evidence="8" id="KW-1185">Reference proteome</keyword>
<feature type="transmembrane region" description="Helical" evidence="6">
    <location>
        <begin position="188"/>
        <end position="204"/>
    </location>
</feature>
<dbReference type="NCBIfam" id="TIGR02210">
    <property type="entry name" value="rodA_shape"/>
    <property type="match status" value="1"/>
</dbReference>
<dbReference type="GO" id="GO:0008955">
    <property type="term" value="F:peptidoglycan glycosyltransferase activity"/>
    <property type="evidence" value="ECO:0007669"/>
    <property type="project" value="UniProtKB-UniRule"/>
</dbReference>
<feature type="transmembrane region" description="Helical" evidence="6">
    <location>
        <begin position="45"/>
        <end position="64"/>
    </location>
</feature>
<gene>
    <name evidence="6" type="primary">rodA</name>
    <name evidence="7" type="ORF">HNR45_000810</name>
</gene>
<dbReference type="InterPro" id="IPR001182">
    <property type="entry name" value="FtsW/RodA"/>
</dbReference>
<feature type="transmembrane region" description="Helical" evidence="6">
    <location>
        <begin position="12"/>
        <end position="33"/>
    </location>
</feature>
<evidence type="ECO:0000313" key="7">
    <source>
        <dbReference type="EMBL" id="MBB6477777.1"/>
    </source>
</evidence>